<organism evidence="2 3">
    <name type="scientific">Hevea brasiliensis</name>
    <name type="common">Para rubber tree</name>
    <name type="synonym">Siphonia brasiliensis</name>
    <dbReference type="NCBI Taxonomy" id="3981"/>
    <lineage>
        <taxon>Eukaryota</taxon>
        <taxon>Viridiplantae</taxon>
        <taxon>Streptophyta</taxon>
        <taxon>Embryophyta</taxon>
        <taxon>Tracheophyta</taxon>
        <taxon>Spermatophyta</taxon>
        <taxon>Magnoliopsida</taxon>
        <taxon>eudicotyledons</taxon>
        <taxon>Gunneridae</taxon>
        <taxon>Pentapetalae</taxon>
        <taxon>rosids</taxon>
        <taxon>fabids</taxon>
        <taxon>Malpighiales</taxon>
        <taxon>Euphorbiaceae</taxon>
        <taxon>Crotonoideae</taxon>
        <taxon>Micrandreae</taxon>
        <taxon>Hevea</taxon>
    </lineage>
</organism>
<comment type="caution">
    <text evidence="2">The sequence shown here is derived from an EMBL/GenBank/DDBJ whole genome shotgun (WGS) entry which is preliminary data.</text>
</comment>
<reference evidence="2 3" key="1">
    <citation type="journal article" date="2020" name="Mol. Plant">
        <title>The Chromosome-Based Rubber Tree Genome Provides New Insights into Spurge Genome Evolution and Rubber Biosynthesis.</title>
        <authorList>
            <person name="Liu J."/>
            <person name="Shi C."/>
            <person name="Shi C.C."/>
            <person name="Li W."/>
            <person name="Zhang Q.J."/>
            <person name="Zhang Y."/>
            <person name="Li K."/>
            <person name="Lu H.F."/>
            <person name="Shi C."/>
            <person name="Zhu S.T."/>
            <person name="Xiao Z.Y."/>
            <person name="Nan H."/>
            <person name="Yue Y."/>
            <person name="Zhu X.G."/>
            <person name="Wu Y."/>
            <person name="Hong X.N."/>
            <person name="Fan G.Y."/>
            <person name="Tong Y."/>
            <person name="Zhang D."/>
            <person name="Mao C.L."/>
            <person name="Liu Y.L."/>
            <person name="Hao S.J."/>
            <person name="Liu W.Q."/>
            <person name="Lv M.Q."/>
            <person name="Zhang H.B."/>
            <person name="Liu Y."/>
            <person name="Hu-Tang G.R."/>
            <person name="Wang J.P."/>
            <person name="Wang J.H."/>
            <person name="Sun Y.H."/>
            <person name="Ni S.B."/>
            <person name="Chen W.B."/>
            <person name="Zhang X.C."/>
            <person name="Jiao Y.N."/>
            <person name="Eichler E.E."/>
            <person name="Li G.H."/>
            <person name="Liu X."/>
            <person name="Gao L.Z."/>
        </authorList>
    </citation>
    <scope>NUCLEOTIDE SEQUENCE [LARGE SCALE GENOMIC DNA]</scope>
    <source>
        <strain evidence="3">cv. GT1</strain>
        <tissue evidence="2">Leaf</tissue>
    </source>
</reference>
<evidence type="ECO:0000256" key="1">
    <source>
        <dbReference type="SAM" id="MobiDB-lite"/>
    </source>
</evidence>
<sequence>MFWFCSCWFGHEQSIGQVVSVDMKQITLVKTLLVARDTLLEGLQKLSKAIDQAIDLTDFSKMNDEGMFDCILRPNLSTVDGEVSGQGKPQNVLEKSSSIADCRNDVLPCTLSEDTVVNIFHSLGAQLSYLWNTFLQFHRGSNVAAKQVRFNPVGNMPLHFEERTHIGYDEHVLDVTPNIHFRQDPHFEHYDHNGRAFDRNYRQSNPHGRLFDRDNRQPPGYANNENVDITRKVKLNAPEYDGKLDPNAFIEWLDRIEEYCDFYHD</sequence>
<feature type="region of interest" description="Disordered" evidence="1">
    <location>
        <begin position="204"/>
        <end position="224"/>
    </location>
</feature>
<accession>A0A6A6KEH2</accession>
<gene>
    <name evidence="2" type="ORF">GH714_031343</name>
</gene>
<evidence type="ECO:0000313" key="2">
    <source>
        <dbReference type="EMBL" id="KAF2286834.1"/>
    </source>
</evidence>
<dbReference type="AlphaFoldDB" id="A0A6A6KEH2"/>
<dbReference type="Proteomes" id="UP000467840">
    <property type="component" value="Chromosome 3"/>
</dbReference>
<protein>
    <submittedName>
        <fullName evidence="2">Uncharacterized protein</fullName>
    </submittedName>
</protein>
<dbReference type="EMBL" id="JAAGAX010000017">
    <property type="protein sequence ID" value="KAF2286834.1"/>
    <property type="molecule type" value="Genomic_DNA"/>
</dbReference>
<proteinExistence type="predicted"/>
<keyword evidence="3" id="KW-1185">Reference proteome</keyword>
<name>A0A6A6KEH2_HEVBR</name>
<evidence type="ECO:0000313" key="3">
    <source>
        <dbReference type="Proteomes" id="UP000467840"/>
    </source>
</evidence>